<sequence>KCSDRKVSEKRIYPTFARTFPPSSKQSKSVISLLKHFEWTKVILVVSKKPSDVQMEEALNGLAREHGITVTETHYIPGHYLTKHNETVKQIILQTYKKTRVYVLLADNHPMVDFTRYMYEKGLLKNGEYVIICVDDEVYDPSKERQYIYKESEAADSDVLPFRAVFIVTHRAAINPEYEDFKQNVTSLSMCPPFVIPAHPHLALPVPLYAGLAYDAVMIYAKALTEALNNHLTEYDGKDIIDNIRGHEYHKNRGIMAYGKVGNWLDSEQKVGQVILLPGV</sequence>
<dbReference type="Proteomes" id="UP000694941">
    <property type="component" value="Unplaced"/>
</dbReference>
<evidence type="ECO:0000256" key="4">
    <source>
        <dbReference type="ARBA" id="ARBA00023136"/>
    </source>
</evidence>
<dbReference type="InterPro" id="IPR001828">
    <property type="entry name" value="ANF_lig-bd_rcpt"/>
</dbReference>
<dbReference type="Gene3D" id="3.40.50.2300">
    <property type="match status" value="2"/>
</dbReference>
<evidence type="ECO:0000256" key="3">
    <source>
        <dbReference type="ARBA" id="ARBA00022989"/>
    </source>
</evidence>
<evidence type="ECO:0000259" key="5">
    <source>
        <dbReference type="Pfam" id="PF01094"/>
    </source>
</evidence>
<keyword evidence="2" id="KW-0812">Transmembrane</keyword>
<comment type="subcellular location">
    <subcellularLocation>
        <location evidence="1">Membrane</location>
    </subcellularLocation>
</comment>
<keyword evidence="4" id="KW-0472">Membrane</keyword>
<dbReference type="Pfam" id="PF01094">
    <property type="entry name" value="ANF_receptor"/>
    <property type="match status" value="1"/>
</dbReference>
<dbReference type="SUPFAM" id="SSF53822">
    <property type="entry name" value="Periplasmic binding protein-like I"/>
    <property type="match status" value="1"/>
</dbReference>
<name>A0ABM1T8P0_LIMPO</name>
<gene>
    <name evidence="7" type="primary">LOC111087964</name>
</gene>
<dbReference type="RefSeq" id="XP_022252246.1">
    <property type="nucleotide sequence ID" value="XM_022396538.1"/>
</dbReference>
<evidence type="ECO:0000313" key="7">
    <source>
        <dbReference type="RefSeq" id="XP_022252246.1"/>
    </source>
</evidence>
<dbReference type="PANTHER" id="PTHR44755:SF8">
    <property type="entry name" value="RECEPTOR LIGAND BINDING REGION DOMAIN-CONTAINING PROTEIN"/>
    <property type="match status" value="1"/>
</dbReference>
<keyword evidence="6" id="KW-1185">Reference proteome</keyword>
<keyword evidence="3" id="KW-1133">Transmembrane helix</keyword>
<feature type="domain" description="Receptor ligand binding region" evidence="5">
    <location>
        <begin position="3"/>
        <end position="242"/>
    </location>
</feature>
<evidence type="ECO:0000313" key="6">
    <source>
        <dbReference type="Proteomes" id="UP000694941"/>
    </source>
</evidence>
<dbReference type="InterPro" id="IPR052612">
    <property type="entry name" value="ANP_Clearance_Receptor"/>
</dbReference>
<proteinExistence type="predicted"/>
<protein>
    <submittedName>
        <fullName evidence="7">Guanylate cyclase 32E-like</fullName>
    </submittedName>
</protein>
<feature type="non-terminal residue" evidence="7">
    <location>
        <position position="1"/>
    </location>
</feature>
<organism evidence="6 7">
    <name type="scientific">Limulus polyphemus</name>
    <name type="common">Atlantic horseshoe crab</name>
    <dbReference type="NCBI Taxonomy" id="6850"/>
    <lineage>
        <taxon>Eukaryota</taxon>
        <taxon>Metazoa</taxon>
        <taxon>Ecdysozoa</taxon>
        <taxon>Arthropoda</taxon>
        <taxon>Chelicerata</taxon>
        <taxon>Merostomata</taxon>
        <taxon>Xiphosura</taxon>
        <taxon>Limulidae</taxon>
        <taxon>Limulus</taxon>
    </lineage>
</organism>
<accession>A0ABM1T8P0</accession>
<dbReference type="InterPro" id="IPR028082">
    <property type="entry name" value="Peripla_BP_I"/>
</dbReference>
<evidence type="ECO:0000256" key="1">
    <source>
        <dbReference type="ARBA" id="ARBA00004370"/>
    </source>
</evidence>
<evidence type="ECO:0000256" key="2">
    <source>
        <dbReference type="ARBA" id="ARBA00022692"/>
    </source>
</evidence>
<dbReference type="GeneID" id="111087964"/>
<reference evidence="7" key="1">
    <citation type="submission" date="2025-08" db="UniProtKB">
        <authorList>
            <consortium name="RefSeq"/>
        </authorList>
    </citation>
    <scope>IDENTIFICATION</scope>
    <source>
        <tissue evidence="7">Muscle</tissue>
    </source>
</reference>
<dbReference type="PANTHER" id="PTHR44755">
    <property type="entry name" value="NATRIURETIC PEPTIDE RECEPTOR 3-RELATED"/>
    <property type="match status" value="1"/>
</dbReference>